<accession>A0ABD1J6Z8</accession>
<sequence>MMALEGVMSGEPVVNEGNGSLHCATEQQNQAFELELRLYNGDDPLDVWDRYIKWIERSYTKRDKRIKLSAVLERAVHQFVDENKFYDDPRYVEMWIKLAQRSTQPLNMFSYMQTEGIGVQQAALYTAWSKALETHGDKEQAEIIFMEGLKCGARPLDELQQQYRAFQHRVSGRVAGPTHSAAPTQEKQDEEPELPSSVGCRTRRNRRVLVSVNREEESSVGAGEAVAGKENSQCPSVTAVQPKAVFDENAASGLPHETARAPAPSHRSLKLPAPILRTRVSPSYPPSDKDPSGRSHVQKEELIVNSHRNHSLSSSSPDNTYHFAQATTLASTPFGGVRGQTPASAGPSVAHRGAAEGARGTMAHDSGPDATQQTWTEANKLSRILEVSQEWRSASSVSQQQLSAAAVPSTSRVMEHIPVEGEEGMEQGTPAPPGEHRQQDSPTENQSADPCSVDVKRRLLQKVDFRTIPNLHREARPLPSNILGLQLGAQELYYLIKMPNLPNHYHLPPEESCMVLKVDRCPVPWDAYICSQLKARLPADTEQYFLDETSCFLFEDGCVTLWKMPHDTTLAALTAGEPNEHAVGHLALRLVEMVRRMHTCHLVHGALRPHTLIYYPSRTTSDPGRGVVMPIDFSSSLDLKLHPEVKSVASLSIAADLLSQGLLSPTSSPYQLDLLGIAETVHLMLFGRPLDVVKTEAGWRLADSAEMRDAVWPRFFQEILNCDERSTVAVLTTLQEDLKDYTENEAECGLLTHIWFSN</sequence>
<dbReference type="PANTHER" id="PTHR14030:SF25">
    <property type="entry name" value="MITOTIC CHECKPOINT SERINE_THREONINE-PROTEIN KINASE BUB1 BETA"/>
    <property type="match status" value="1"/>
</dbReference>
<feature type="region of interest" description="Disordered" evidence="1">
    <location>
        <begin position="423"/>
        <end position="453"/>
    </location>
</feature>
<dbReference type="Proteomes" id="UP001591681">
    <property type="component" value="Unassembled WGS sequence"/>
</dbReference>
<evidence type="ECO:0000256" key="1">
    <source>
        <dbReference type="SAM" id="MobiDB-lite"/>
    </source>
</evidence>
<dbReference type="PANTHER" id="PTHR14030">
    <property type="entry name" value="MITOTIC CHECKPOINT SERINE/THREONINE-PROTEIN KINASE BUB1"/>
    <property type="match status" value="1"/>
</dbReference>
<feature type="compositionally biased region" description="Basic and acidic residues" evidence="1">
    <location>
        <begin position="287"/>
        <end position="297"/>
    </location>
</feature>
<evidence type="ECO:0000259" key="2">
    <source>
        <dbReference type="PROSITE" id="PS51489"/>
    </source>
</evidence>
<dbReference type="Gene3D" id="1.10.510.10">
    <property type="entry name" value="Transferase(Phosphotransferase) domain 1"/>
    <property type="match status" value="1"/>
</dbReference>
<dbReference type="Gene3D" id="1.25.40.430">
    <property type="match status" value="1"/>
</dbReference>
<name>A0ABD1J6Z8_9TELE</name>
<feature type="compositionally biased region" description="Polar residues" evidence="1">
    <location>
        <begin position="440"/>
        <end position="449"/>
    </location>
</feature>
<evidence type="ECO:0000313" key="3">
    <source>
        <dbReference type="EMBL" id="KAL2082441.1"/>
    </source>
</evidence>
<reference evidence="3 4" key="1">
    <citation type="submission" date="2024-09" db="EMBL/GenBank/DDBJ databases">
        <title>A chromosome-level genome assembly of Gray's grenadier anchovy, Coilia grayii.</title>
        <authorList>
            <person name="Fu Z."/>
        </authorList>
    </citation>
    <scope>NUCLEOTIDE SEQUENCE [LARGE SCALE GENOMIC DNA]</scope>
    <source>
        <strain evidence="3">G4</strain>
        <tissue evidence="3">Muscle</tissue>
    </source>
</reference>
<feature type="region of interest" description="Disordered" evidence="1">
    <location>
        <begin position="255"/>
        <end position="297"/>
    </location>
</feature>
<comment type="caution">
    <text evidence="3">The sequence shown here is derived from an EMBL/GenBank/DDBJ whole genome shotgun (WGS) entry which is preliminary data.</text>
</comment>
<dbReference type="PROSITE" id="PS51489">
    <property type="entry name" value="BUB1_N"/>
    <property type="match status" value="1"/>
</dbReference>
<dbReference type="EMBL" id="JBHFQA010000019">
    <property type="protein sequence ID" value="KAL2082441.1"/>
    <property type="molecule type" value="Genomic_DNA"/>
</dbReference>
<gene>
    <name evidence="3" type="ORF">ACEWY4_022259</name>
</gene>
<dbReference type="Pfam" id="PF08311">
    <property type="entry name" value="Mad3_BUB1_I"/>
    <property type="match status" value="1"/>
</dbReference>
<keyword evidence="4" id="KW-1185">Reference proteome</keyword>
<dbReference type="AlphaFoldDB" id="A0ABD1J6Z8"/>
<organism evidence="3 4">
    <name type="scientific">Coilia grayii</name>
    <name type="common">Gray's grenadier anchovy</name>
    <dbReference type="NCBI Taxonomy" id="363190"/>
    <lineage>
        <taxon>Eukaryota</taxon>
        <taxon>Metazoa</taxon>
        <taxon>Chordata</taxon>
        <taxon>Craniata</taxon>
        <taxon>Vertebrata</taxon>
        <taxon>Euteleostomi</taxon>
        <taxon>Actinopterygii</taxon>
        <taxon>Neopterygii</taxon>
        <taxon>Teleostei</taxon>
        <taxon>Clupei</taxon>
        <taxon>Clupeiformes</taxon>
        <taxon>Clupeoidei</taxon>
        <taxon>Engraulidae</taxon>
        <taxon>Coilinae</taxon>
        <taxon>Coilia</taxon>
    </lineage>
</organism>
<dbReference type="InterPro" id="IPR013212">
    <property type="entry name" value="Mad3/Bub1_I"/>
</dbReference>
<proteinExistence type="predicted"/>
<evidence type="ECO:0000313" key="4">
    <source>
        <dbReference type="Proteomes" id="UP001591681"/>
    </source>
</evidence>
<feature type="domain" description="BUB1 N-terminal" evidence="2">
    <location>
        <begin position="32"/>
        <end position="191"/>
    </location>
</feature>
<dbReference type="InterPro" id="IPR015661">
    <property type="entry name" value="Bub1/Mad3"/>
</dbReference>
<feature type="region of interest" description="Disordered" evidence="1">
    <location>
        <begin position="332"/>
        <end position="373"/>
    </location>
</feature>
<dbReference type="SMART" id="SM00777">
    <property type="entry name" value="Mad3_BUB1_I"/>
    <property type="match status" value="1"/>
</dbReference>
<feature type="region of interest" description="Disordered" evidence="1">
    <location>
        <begin position="172"/>
        <end position="235"/>
    </location>
</feature>
<protein>
    <recommendedName>
        <fullName evidence="2">BUB1 N-terminal domain-containing protein</fullName>
    </recommendedName>
</protein>